<accession>A0ABD5XZH4</accession>
<feature type="region of interest" description="Disordered" evidence="1">
    <location>
        <begin position="1"/>
        <end position="27"/>
    </location>
</feature>
<evidence type="ECO:0000313" key="2">
    <source>
        <dbReference type="EMBL" id="MFC7140041.1"/>
    </source>
</evidence>
<protein>
    <submittedName>
        <fullName evidence="2">Uncharacterized protein</fullName>
    </submittedName>
</protein>
<evidence type="ECO:0000256" key="1">
    <source>
        <dbReference type="SAM" id="MobiDB-lite"/>
    </source>
</evidence>
<comment type="caution">
    <text evidence="2">The sequence shown here is derived from an EMBL/GenBank/DDBJ whole genome shotgun (WGS) entry which is preliminary data.</text>
</comment>
<dbReference type="AlphaFoldDB" id="A0ABD5XZH4"/>
<gene>
    <name evidence="2" type="ORF">ACFQMA_09365</name>
</gene>
<dbReference type="RefSeq" id="WP_274325608.1">
    <property type="nucleotide sequence ID" value="NZ_CP118158.1"/>
</dbReference>
<name>A0ABD5XZH4_9EURY</name>
<keyword evidence="3" id="KW-1185">Reference proteome</keyword>
<dbReference type="EMBL" id="JBHTAS010000001">
    <property type="protein sequence ID" value="MFC7140041.1"/>
    <property type="molecule type" value="Genomic_DNA"/>
</dbReference>
<dbReference type="Proteomes" id="UP001596432">
    <property type="component" value="Unassembled WGS sequence"/>
</dbReference>
<dbReference type="GeneID" id="78820314"/>
<feature type="compositionally biased region" description="Basic and acidic residues" evidence="1">
    <location>
        <begin position="15"/>
        <end position="27"/>
    </location>
</feature>
<reference evidence="2 3" key="1">
    <citation type="journal article" date="2019" name="Int. J. Syst. Evol. Microbiol.">
        <title>The Global Catalogue of Microorganisms (GCM) 10K type strain sequencing project: providing services to taxonomists for standard genome sequencing and annotation.</title>
        <authorList>
            <consortium name="The Broad Institute Genomics Platform"/>
            <consortium name="The Broad Institute Genome Sequencing Center for Infectious Disease"/>
            <person name="Wu L."/>
            <person name="Ma J."/>
        </authorList>
    </citation>
    <scope>NUCLEOTIDE SEQUENCE [LARGE SCALE GENOMIC DNA]</scope>
    <source>
        <strain evidence="2 3">XZYJT29</strain>
    </source>
</reference>
<sequence>MSSRGSRLPGDSEDTDRHRSEERAEARLSGDLAARFSDYIDAHGAAKSDVVRDALDDFLPSAERSKYVLPADPDLADAYLALAGEEPRTVTVEVAEDILCRESHPNTPKELIRQEVLDPLAATGLVSVRYGTVGVRPLTPRDEILEGTDDE</sequence>
<proteinExistence type="predicted"/>
<organism evidence="2 3">
    <name type="scientific">Halosimplex aquaticum</name>
    <dbReference type="NCBI Taxonomy" id="3026162"/>
    <lineage>
        <taxon>Archaea</taxon>
        <taxon>Methanobacteriati</taxon>
        <taxon>Methanobacteriota</taxon>
        <taxon>Stenosarchaea group</taxon>
        <taxon>Halobacteria</taxon>
        <taxon>Halobacteriales</taxon>
        <taxon>Haloarculaceae</taxon>
        <taxon>Halosimplex</taxon>
    </lineage>
</organism>
<evidence type="ECO:0000313" key="3">
    <source>
        <dbReference type="Proteomes" id="UP001596432"/>
    </source>
</evidence>